<feature type="binding site" evidence="25">
    <location>
        <position position="190"/>
    </location>
    <ligand>
        <name>Mg(2+)</name>
        <dbReference type="ChEBI" id="CHEBI:18420"/>
    </ligand>
</feature>
<accession>A0A913WVG0</accession>
<evidence type="ECO:0000256" key="25">
    <source>
        <dbReference type="PIRSR" id="PIRSR015582-2"/>
    </source>
</evidence>
<dbReference type="PIRSF" id="PIRSF015582">
    <property type="entry name" value="Cit_lyase_B"/>
    <property type="match status" value="1"/>
</dbReference>
<dbReference type="FunFam" id="3.20.20.60:FF:000014">
    <property type="entry name" value="Citrate lyase subunit beta-like protein"/>
    <property type="match status" value="1"/>
</dbReference>
<dbReference type="Proteomes" id="UP000887567">
    <property type="component" value="Unplaced"/>
</dbReference>
<dbReference type="OrthoDB" id="1773at2759"/>
<dbReference type="GO" id="GO:0004474">
    <property type="term" value="F:malate synthase activity"/>
    <property type="evidence" value="ECO:0007669"/>
    <property type="project" value="UniProtKB-EC"/>
</dbReference>
<evidence type="ECO:0000256" key="22">
    <source>
        <dbReference type="ARBA" id="ARBA00076788"/>
    </source>
</evidence>
<organism evidence="27 28">
    <name type="scientific">Exaiptasia diaphana</name>
    <name type="common">Tropical sea anemone</name>
    <name type="synonym">Aiptasia pulchella</name>
    <dbReference type="NCBI Taxonomy" id="2652724"/>
    <lineage>
        <taxon>Eukaryota</taxon>
        <taxon>Metazoa</taxon>
        <taxon>Cnidaria</taxon>
        <taxon>Anthozoa</taxon>
        <taxon>Hexacorallia</taxon>
        <taxon>Actiniaria</taxon>
        <taxon>Aiptasiidae</taxon>
        <taxon>Exaiptasia</taxon>
    </lineage>
</organism>
<keyword evidence="28" id="KW-1185">Reference proteome</keyword>
<evidence type="ECO:0000256" key="7">
    <source>
        <dbReference type="ARBA" id="ARBA00022801"/>
    </source>
</evidence>
<dbReference type="SUPFAM" id="SSF51621">
    <property type="entry name" value="Phosphoenolpyruvate/pyruvate domain"/>
    <property type="match status" value="1"/>
</dbReference>
<comment type="catalytic activity">
    <reaction evidence="13">
        <text>glyoxylate + acetyl-CoA + H2O = (S)-malate + CoA + H(+)</text>
        <dbReference type="Rhea" id="RHEA:18181"/>
        <dbReference type="ChEBI" id="CHEBI:15377"/>
        <dbReference type="ChEBI" id="CHEBI:15378"/>
        <dbReference type="ChEBI" id="CHEBI:15589"/>
        <dbReference type="ChEBI" id="CHEBI:36655"/>
        <dbReference type="ChEBI" id="CHEBI:57287"/>
        <dbReference type="ChEBI" id="CHEBI:57288"/>
        <dbReference type="EC" id="2.3.3.9"/>
    </reaction>
</comment>
<evidence type="ECO:0000256" key="16">
    <source>
        <dbReference type="ARBA" id="ARBA00055540"/>
    </source>
</evidence>
<dbReference type="AlphaFoldDB" id="A0A913WVG0"/>
<evidence type="ECO:0000256" key="2">
    <source>
        <dbReference type="ARBA" id="ARBA00004173"/>
    </source>
</evidence>
<feature type="domain" description="HpcH/HpaI aldolase/citrate lyase" evidence="26">
    <location>
        <begin position="34"/>
        <end position="258"/>
    </location>
</feature>
<comment type="catalytic activity">
    <reaction evidence="14">
        <text>propanoyl-CoA + glyoxylate + H2O = 3-methylmalate + CoA + H(+)</text>
        <dbReference type="Rhea" id="RHEA:47628"/>
        <dbReference type="ChEBI" id="CHEBI:15377"/>
        <dbReference type="ChEBI" id="CHEBI:15378"/>
        <dbReference type="ChEBI" id="CHEBI:36655"/>
        <dbReference type="ChEBI" id="CHEBI:57287"/>
        <dbReference type="ChEBI" id="CHEBI:57392"/>
        <dbReference type="ChEBI" id="CHEBI:87810"/>
    </reaction>
</comment>
<comment type="cofactor">
    <cofactor evidence="1">
        <name>Mg(2+)</name>
        <dbReference type="ChEBI" id="CHEBI:18420"/>
    </cofactor>
</comment>
<dbReference type="EC" id="3.1.2.30" evidence="18"/>
<feature type="binding site" evidence="24">
    <location>
        <position position="95"/>
    </location>
    <ligand>
        <name>substrate</name>
    </ligand>
</feature>
<dbReference type="InterPro" id="IPR040186">
    <property type="entry name" value="Citramalyl-CoA_lyase"/>
</dbReference>
<evidence type="ECO:0000313" key="27">
    <source>
        <dbReference type="EnsemblMetazoa" id="XP_020894693.1"/>
    </source>
</evidence>
<evidence type="ECO:0000256" key="4">
    <source>
        <dbReference type="ARBA" id="ARBA00012636"/>
    </source>
</evidence>
<dbReference type="InterPro" id="IPR015813">
    <property type="entry name" value="Pyrv/PenolPyrv_kinase-like_dom"/>
</dbReference>
<feature type="binding site" evidence="25">
    <location>
        <position position="157"/>
    </location>
    <ligand>
        <name>Mg(2+)</name>
        <dbReference type="ChEBI" id="CHEBI:18420"/>
    </ligand>
</feature>
<keyword evidence="5" id="KW-0808">Transferase</keyword>
<evidence type="ECO:0000256" key="17">
    <source>
        <dbReference type="ARBA" id="ARBA00061542"/>
    </source>
</evidence>
<keyword evidence="12" id="KW-0456">Lyase</keyword>
<keyword evidence="6 25" id="KW-0479">Metal-binding</keyword>
<feature type="binding site" evidence="24">
    <location>
        <position position="157"/>
    </location>
    <ligand>
        <name>substrate</name>
    </ligand>
</feature>
<keyword evidence="9" id="KW-0809">Transit peptide</keyword>
<evidence type="ECO:0000256" key="20">
    <source>
        <dbReference type="ARBA" id="ARBA00072098"/>
    </source>
</evidence>
<dbReference type="InterPro" id="IPR005000">
    <property type="entry name" value="Aldolase/citrate-lyase_domain"/>
</dbReference>
<keyword evidence="8 25" id="KW-0460">Magnesium</keyword>
<dbReference type="RefSeq" id="XP_020894693.1">
    <property type="nucleotide sequence ID" value="XM_021039034.2"/>
</dbReference>
<evidence type="ECO:0000256" key="19">
    <source>
        <dbReference type="ARBA" id="ARBA00066840"/>
    </source>
</evidence>
<keyword evidence="7" id="KW-0378">Hydrolase</keyword>
<comment type="subcellular location">
    <subcellularLocation>
        <location evidence="2">Mitochondrion</location>
    </subcellularLocation>
</comment>
<dbReference type="GO" id="GO:0106064">
    <property type="term" value="P:regulation of cobalamin metabolic process"/>
    <property type="evidence" value="ECO:0007669"/>
    <property type="project" value="UniProtKB-ARBA"/>
</dbReference>
<comment type="function">
    <text evidence="16">Mitochondrial citramalyl-CoA lyase indirectly involved in the vitamin B12 metabolism. Converts citramalyl-CoA into acetyl-CoA and pyruvate in the C5-dicarboxylate catabolism pathway. The C5-dicarboxylate catabolism pathway is required to detoxify itaconate, a vitamin B12-poisoning metabolite. Also acts as a malate synthase in vitro, converting glyoxylate and acetyl-CoA to malate. Also displays malyl-CoA thioesterase activity. Also acts as a beta-methylmalate synthase in vitro, by mediating conversion of glyoxylate and propionyl-CoA to beta-methylmalate. Also has very weak citramalate synthase activity in vitro.</text>
</comment>
<dbReference type="KEGG" id="epa:110233716"/>
<evidence type="ECO:0000256" key="13">
    <source>
        <dbReference type="ARBA" id="ARBA00047918"/>
    </source>
</evidence>
<reference evidence="27" key="1">
    <citation type="submission" date="2022-11" db="UniProtKB">
        <authorList>
            <consortium name="EnsemblMetazoa"/>
        </authorList>
    </citation>
    <scope>IDENTIFICATION</scope>
</reference>
<comment type="subunit">
    <text evidence="3">Homotrimer.</text>
</comment>
<keyword evidence="11" id="KW-0496">Mitochondrion</keyword>
<evidence type="ECO:0000256" key="9">
    <source>
        <dbReference type="ARBA" id="ARBA00022946"/>
    </source>
</evidence>
<dbReference type="GO" id="GO:0016787">
    <property type="term" value="F:hydrolase activity"/>
    <property type="evidence" value="ECO:0007669"/>
    <property type="project" value="UniProtKB-KW"/>
</dbReference>
<dbReference type="GO" id="GO:0046872">
    <property type="term" value="F:metal ion binding"/>
    <property type="evidence" value="ECO:0007669"/>
    <property type="project" value="UniProtKB-KW"/>
</dbReference>
<evidence type="ECO:0000256" key="1">
    <source>
        <dbReference type="ARBA" id="ARBA00001946"/>
    </source>
</evidence>
<dbReference type="GO" id="GO:0005739">
    <property type="term" value="C:mitochondrion"/>
    <property type="evidence" value="ECO:0007669"/>
    <property type="project" value="UniProtKB-SubCell"/>
</dbReference>
<evidence type="ECO:0000256" key="23">
    <source>
        <dbReference type="ARBA" id="ARBA00083020"/>
    </source>
</evidence>
<name>A0A913WVG0_EXADI</name>
<sequence length="326" mass="36347">MSVFRGRFLAKILKQGFTTTKQYSRYVSGFVPRRSFLYMPGNDERKVKKATKLDADCVVLDCEDAVAWSKKQEARNIICSLLGELEFGHSEVCVRINSVSSGLAEDDLSAIFSSKVLPNTIVIPKVDTLEDMKWISEKIGSLMKPKNEKIKLITQTESAVGLLNLRDVCIYGTDPGRPFTLQAIIFGSDDFLVSIGGTRTKDALELLYARQSVVVHAKAYGLQAIDLVDIDYKDLDNLKQQSEEGARMGFTGKQIIHPVQINIVNTAFSPSGQRIQWAKELLEAFEKQEQMGKGAISFQGNMIDMPLVLQAKNVLRLAEHVKTYSS</sequence>
<evidence type="ECO:0000256" key="6">
    <source>
        <dbReference type="ARBA" id="ARBA00022723"/>
    </source>
</evidence>
<dbReference type="EC" id="4.1.3.25" evidence="19"/>
<evidence type="ECO:0000259" key="26">
    <source>
        <dbReference type="Pfam" id="PF03328"/>
    </source>
</evidence>
<dbReference type="OMA" id="AWLFCPA"/>
<evidence type="ECO:0000256" key="12">
    <source>
        <dbReference type="ARBA" id="ARBA00023239"/>
    </source>
</evidence>
<dbReference type="PANTHER" id="PTHR11105">
    <property type="entry name" value="CITRATE LYASE SUBUNIT BETA-RELATED"/>
    <property type="match status" value="1"/>
</dbReference>
<evidence type="ECO:0000256" key="14">
    <source>
        <dbReference type="ARBA" id="ARBA00051623"/>
    </source>
</evidence>
<dbReference type="InterPro" id="IPR040442">
    <property type="entry name" value="Pyrv_kinase-like_dom_sf"/>
</dbReference>
<comment type="similarity">
    <text evidence="17">Belongs to the HpcH/HpaI aldolase family. Citrate lyase beta subunit-like subfamily.</text>
</comment>
<evidence type="ECO:0000256" key="11">
    <source>
        <dbReference type="ARBA" id="ARBA00023128"/>
    </source>
</evidence>
<dbReference type="EC" id="2.3.3.9" evidence="4"/>
<evidence type="ECO:0000256" key="24">
    <source>
        <dbReference type="PIRSR" id="PIRSR015582-1"/>
    </source>
</evidence>
<evidence type="ECO:0000256" key="8">
    <source>
        <dbReference type="ARBA" id="ARBA00022842"/>
    </source>
</evidence>
<evidence type="ECO:0000256" key="10">
    <source>
        <dbReference type="ARBA" id="ARBA00022990"/>
    </source>
</evidence>
<evidence type="ECO:0000256" key="5">
    <source>
        <dbReference type="ARBA" id="ARBA00022679"/>
    </source>
</evidence>
<dbReference type="InterPro" id="IPR011206">
    <property type="entry name" value="Citrate_lyase_beta/mcl1/mcl2"/>
</dbReference>
<protein>
    <recommendedName>
        <fullName evidence="20">Citramalyl-CoA lyase, mitochondrial</fullName>
        <ecNumber evidence="4">2.3.3.9</ecNumber>
        <ecNumber evidence="18">3.1.2.30</ecNumber>
        <ecNumber evidence="19">4.1.3.25</ecNumber>
    </recommendedName>
    <alternativeName>
        <fullName evidence="22">(3S)-malyl-CoA thioesterase</fullName>
    </alternativeName>
    <alternativeName>
        <fullName evidence="23">Beta-methylmalate synthase</fullName>
    </alternativeName>
    <alternativeName>
        <fullName evidence="21">Malate synthase</fullName>
    </alternativeName>
</protein>
<proteinExistence type="inferred from homology"/>
<comment type="catalytic activity">
    <reaction evidence="15">
        <text>(3S)-citramalyl-CoA = pyruvate + acetyl-CoA</text>
        <dbReference type="Rhea" id="RHEA:22612"/>
        <dbReference type="ChEBI" id="CHEBI:15361"/>
        <dbReference type="ChEBI" id="CHEBI:57288"/>
        <dbReference type="ChEBI" id="CHEBI:58668"/>
        <dbReference type="EC" id="4.1.3.25"/>
    </reaction>
</comment>
<evidence type="ECO:0000256" key="21">
    <source>
        <dbReference type="ARBA" id="ARBA00076231"/>
    </source>
</evidence>
<evidence type="ECO:0000256" key="15">
    <source>
        <dbReference type="ARBA" id="ARBA00051672"/>
    </source>
</evidence>
<dbReference type="EnsemblMetazoa" id="XM_021039034.2">
    <property type="protein sequence ID" value="XP_020894693.1"/>
    <property type="gene ID" value="LOC110233716"/>
</dbReference>
<evidence type="ECO:0000256" key="3">
    <source>
        <dbReference type="ARBA" id="ARBA00011233"/>
    </source>
</evidence>
<dbReference type="PANTHER" id="PTHR11105:SF0">
    <property type="entry name" value="CITRAMALYL-COA LYASE, MITOCHONDRIAL"/>
    <property type="match status" value="1"/>
</dbReference>
<dbReference type="GO" id="GO:0047777">
    <property type="term" value="F:(S)-citramalyl-CoA lyase activity"/>
    <property type="evidence" value="ECO:0007669"/>
    <property type="project" value="UniProtKB-EC"/>
</dbReference>
<evidence type="ECO:0000313" key="28">
    <source>
        <dbReference type="Proteomes" id="UP000887567"/>
    </source>
</evidence>
<keyword evidence="10" id="KW-0007">Acetylation</keyword>
<evidence type="ECO:0000256" key="18">
    <source>
        <dbReference type="ARBA" id="ARBA00066460"/>
    </source>
</evidence>
<dbReference type="Gene3D" id="3.20.20.60">
    <property type="entry name" value="Phosphoenolpyruvate-binding domains"/>
    <property type="match status" value="1"/>
</dbReference>
<dbReference type="GeneID" id="110233716"/>
<dbReference type="Pfam" id="PF03328">
    <property type="entry name" value="HpcH_HpaI"/>
    <property type="match status" value="1"/>
</dbReference>